<keyword evidence="2" id="KW-1185">Reference proteome</keyword>
<sequence>MASFRTIALHFADGKKITDWIGLSMKIEKKTFPAAFDLMTSFAIETDQFQSNCLEVVLLLFKIIR</sequence>
<evidence type="ECO:0000313" key="2">
    <source>
        <dbReference type="Proteomes" id="UP000054783"/>
    </source>
</evidence>
<protein>
    <submittedName>
        <fullName evidence="1">Uncharacterized protein</fullName>
    </submittedName>
</protein>
<dbReference type="Proteomes" id="UP000054783">
    <property type="component" value="Unassembled WGS sequence"/>
</dbReference>
<evidence type="ECO:0000313" key="1">
    <source>
        <dbReference type="EMBL" id="KRY21002.1"/>
    </source>
</evidence>
<dbReference type="EMBL" id="JYDQ01000020">
    <property type="protein sequence ID" value="KRY21002.1"/>
    <property type="molecule type" value="Genomic_DNA"/>
</dbReference>
<dbReference type="AlphaFoldDB" id="A0A0V1A929"/>
<organism evidence="1 2">
    <name type="scientific">Trichinella patagoniensis</name>
    <dbReference type="NCBI Taxonomy" id="990121"/>
    <lineage>
        <taxon>Eukaryota</taxon>
        <taxon>Metazoa</taxon>
        <taxon>Ecdysozoa</taxon>
        <taxon>Nematoda</taxon>
        <taxon>Enoplea</taxon>
        <taxon>Dorylaimia</taxon>
        <taxon>Trichinellida</taxon>
        <taxon>Trichinellidae</taxon>
        <taxon>Trichinella</taxon>
    </lineage>
</organism>
<proteinExistence type="predicted"/>
<accession>A0A0V1A929</accession>
<gene>
    <name evidence="1" type="ORF">T12_1822</name>
</gene>
<comment type="caution">
    <text evidence="1">The sequence shown here is derived from an EMBL/GenBank/DDBJ whole genome shotgun (WGS) entry which is preliminary data.</text>
</comment>
<reference evidence="1 2" key="1">
    <citation type="submission" date="2015-01" db="EMBL/GenBank/DDBJ databases">
        <title>Evolution of Trichinella species and genotypes.</title>
        <authorList>
            <person name="Korhonen P.K."/>
            <person name="Edoardo P."/>
            <person name="Giuseppe L.R."/>
            <person name="Gasser R.B."/>
        </authorList>
    </citation>
    <scope>NUCLEOTIDE SEQUENCE [LARGE SCALE GENOMIC DNA]</scope>
    <source>
        <strain evidence="1">ISS2496</strain>
    </source>
</reference>
<name>A0A0V1A929_9BILA</name>